<keyword evidence="1" id="KW-0812">Transmembrane</keyword>
<comment type="caution">
    <text evidence="2">The sequence shown here is derived from an EMBL/GenBank/DDBJ whole genome shotgun (WGS) entry which is preliminary data.</text>
</comment>
<keyword evidence="1" id="KW-1133">Transmembrane helix</keyword>
<sequence>MAGQVLRVFPDYVPCPSHAIHLGALYFHDGFEWDDTWQQHRVPSFLLIPFIVPILHVVPVVASLYIAFLVAKRSSLPCALGLCVFFSLRVTVQQPDWLASWSIDTRTPLCAFLRPLTAMAVSSMFFISLYEYIFGPNISPAFSSHIATAAICHSRDVRDSIPS</sequence>
<feature type="transmembrane region" description="Helical" evidence="1">
    <location>
        <begin position="112"/>
        <end position="133"/>
    </location>
</feature>
<dbReference type="Proteomes" id="UP001586593">
    <property type="component" value="Unassembled WGS sequence"/>
</dbReference>
<feature type="transmembrane region" description="Helical" evidence="1">
    <location>
        <begin position="75"/>
        <end position="92"/>
    </location>
</feature>
<keyword evidence="3" id="KW-1185">Reference proteome</keyword>
<proteinExistence type="predicted"/>
<dbReference type="EMBL" id="JAZHXJ010000002">
    <property type="protein sequence ID" value="KAL1884240.1"/>
    <property type="molecule type" value="Genomic_DNA"/>
</dbReference>
<protein>
    <submittedName>
        <fullName evidence="2">Uncharacterized protein</fullName>
    </submittedName>
</protein>
<accession>A0ABR3Y8J2</accession>
<evidence type="ECO:0000313" key="2">
    <source>
        <dbReference type="EMBL" id="KAL1884240.1"/>
    </source>
</evidence>
<reference evidence="2 3" key="1">
    <citation type="journal article" date="2024" name="Commun. Biol.">
        <title>Comparative genomic analysis of thermophilic fungi reveals convergent evolutionary adaptations and gene losses.</title>
        <authorList>
            <person name="Steindorff A.S."/>
            <person name="Aguilar-Pontes M.V."/>
            <person name="Robinson A.J."/>
            <person name="Andreopoulos B."/>
            <person name="LaButti K."/>
            <person name="Kuo A."/>
            <person name="Mondo S."/>
            <person name="Riley R."/>
            <person name="Otillar R."/>
            <person name="Haridas S."/>
            <person name="Lipzen A."/>
            <person name="Grimwood J."/>
            <person name="Schmutz J."/>
            <person name="Clum A."/>
            <person name="Reid I.D."/>
            <person name="Moisan M.C."/>
            <person name="Butler G."/>
            <person name="Nguyen T.T.M."/>
            <person name="Dewar K."/>
            <person name="Conant G."/>
            <person name="Drula E."/>
            <person name="Henrissat B."/>
            <person name="Hansel C."/>
            <person name="Singer S."/>
            <person name="Hutchinson M.I."/>
            <person name="de Vries R.P."/>
            <person name="Natvig D.O."/>
            <person name="Powell A.J."/>
            <person name="Tsang A."/>
            <person name="Grigoriev I.V."/>
        </authorList>
    </citation>
    <scope>NUCLEOTIDE SEQUENCE [LARGE SCALE GENOMIC DNA]</scope>
    <source>
        <strain evidence="2 3">ATCC 24622</strain>
    </source>
</reference>
<feature type="transmembrane region" description="Helical" evidence="1">
    <location>
        <begin position="45"/>
        <end position="68"/>
    </location>
</feature>
<keyword evidence="1" id="KW-0472">Membrane</keyword>
<organism evidence="2 3">
    <name type="scientific">Phialemonium thermophilum</name>
    <dbReference type="NCBI Taxonomy" id="223376"/>
    <lineage>
        <taxon>Eukaryota</taxon>
        <taxon>Fungi</taxon>
        <taxon>Dikarya</taxon>
        <taxon>Ascomycota</taxon>
        <taxon>Pezizomycotina</taxon>
        <taxon>Sordariomycetes</taxon>
        <taxon>Sordariomycetidae</taxon>
        <taxon>Cephalothecales</taxon>
        <taxon>Cephalothecaceae</taxon>
        <taxon>Phialemonium</taxon>
    </lineage>
</organism>
<evidence type="ECO:0000256" key="1">
    <source>
        <dbReference type="SAM" id="Phobius"/>
    </source>
</evidence>
<evidence type="ECO:0000313" key="3">
    <source>
        <dbReference type="Proteomes" id="UP001586593"/>
    </source>
</evidence>
<gene>
    <name evidence="2" type="ORF">VTK73DRAFT_3224</name>
</gene>
<name>A0ABR3Y8J2_9PEZI</name>